<evidence type="ECO:0000313" key="1">
    <source>
        <dbReference type="EMBL" id="KAK8571823.1"/>
    </source>
</evidence>
<protein>
    <submittedName>
        <fullName evidence="1">Uncharacterized protein</fullName>
    </submittedName>
</protein>
<proteinExistence type="predicted"/>
<accession>A0ABR2F481</accession>
<organism evidence="1 2">
    <name type="scientific">Hibiscus sabdariffa</name>
    <name type="common">roselle</name>
    <dbReference type="NCBI Taxonomy" id="183260"/>
    <lineage>
        <taxon>Eukaryota</taxon>
        <taxon>Viridiplantae</taxon>
        <taxon>Streptophyta</taxon>
        <taxon>Embryophyta</taxon>
        <taxon>Tracheophyta</taxon>
        <taxon>Spermatophyta</taxon>
        <taxon>Magnoliopsida</taxon>
        <taxon>eudicotyledons</taxon>
        <taxon>Gunneridae</taxon>
        <taxon>Pentapetalae</taxon>
        <taxon>rosids</taxon>
        <taxon>malvids</taxon>
        <taxon>Malvales</taxon>
        <taxon>Malvaceae</taxon>
        <taxon>Malvoideae</taxon>
        <taxon>Hibiscus</taxon>
    </lineage>
</organism>
<dbReference type="Proteomes" id="UP001472677">
    <property type="component" value="Unassembled WGS sequence"/>
</dbReference>
<keyword evidence="2" id="KW-1185">Reference proteome</keyword>
<sequence length="102" mass="11282">MEAKVLELHDWPEEGNQFVTRENSNSSEYIYPVIFVVENQDPTWRSLCVLTEAAPPPLACFYPGVPMNHPAAYGAYGNGLAPAFQQPYHGQSITATGDCSNY</sequence>
<evidence type="ECO:0000313" key="2">
    <source>
        <dbReference type="Proteomes" id="UP001472677"/>
    </source>
</evidence>
<reference evidence="1 2" key="1">
    <citation type="journal article" date="2024" name="G3 (Bethesda)">
        <title>Genome assembly of Hibiscus sabdariffa L. provides insights into metabolisms of medicinal natural products.</title>
        <authorList>
            <person name="Kim T."/>
        </authorList>
    </citation>
    <scope>NUCLEOTIDE SEQUENCE [LARGE SCALE GENOMIC DNA]</scope>
    <source>
        <strain evidence="1">TK-2024</strain>
        <tissue evidence="1">Old leaves</tissue>
    </source>
</reference>
<name>A0ABR2F481_9ROSI</name>
<dbReference type="EMBL" id="JBBPBM010000008">
    <property type="protein sequence ID" value="KAK8571823.1"/>
    <property type="molecule type" value="Genomic_DNA"/>
</dbReference>
<gene>
    <name evidence="1" type="ORF">V6N12_027895</name>
</gene>
<comment type="caution">
    <text evidence="1">The sequence shown here is derived from an EMBL/GenBank/DDBJ whole genome shotgun (WGS) entry which is preliminary data.</text>
</comment>